<organism evidence="6 7">
    <name type="scientific">Bursaphelenchus okinawaensis</name>
    <dbReference type="NCBI Taxonomy" id="465554"/>
    <lineage>
        <taxon>Eukaryota</taxon>
        <taxon>Metazoa</taxon>
        <taxon>Ecdysozoa</taxon>
        <taxon>Nematoda</taxon>
        <taxon>Chromadorea</taxon>
        <taxon>Rhabditida</taxon>
        <taxon>Tylenchina</taxon>
        <taxon>Tylenchomorpha</taxon>
        <taxon>Aphelenchoidea</taxon>
        <taxon>Aphelenchoididae</taxon>
        <taxon>Bursaphelenchus</taxon>
    </lineage>
</organism>
<feature type="chain" id="PRO_5044131648" evidence="5">
    <location>
        <begin position="18"/>
        <end position="129"/>
    </location>
</feature>
<evidence type="ECO:0000256" key="2">
    <source>
        <dbReference type="ARBA" id="ARBA00010112"/>
    </source>
</evidence>
<gene>
    <name evidence="6" type="ORF">BOKJ2_LOCUS5364</name>
</gene>
<dbReference type="EMBL" id="CAJFDH010000003">
    <property type="protein sequence ID" value="CAD5213981.1"/>
    <property type="molecule type" value="Genomic_DNA"/>
</dbReference>
<dbReference type="InterPro" id="IPR038479">
    <property type="entry name" value="Transthyretin-like_sf"/>
</dbReference>
<dbReference type="Proteomes" id="UP000783686">
    <property type="component" value="Unassembled WGS sequence"/>
</dbReference>
<dbReference type="Pfam" id="PF01060">
    <property type="entry name" value="TTR-52"/>
    <property type="match status" value="1"/>
</dbReference>
<dbReference type="AlphaFoldDB" id="A0A811KCU5"/>
<reference evidence="6" key="1">
    <citation type="submission" date="2020-09" db="EMBL/GenBank/DDBJ databases">
        <authorList>
            <person name="Kikuchi T."/>
        </authorList>
    </citation>
    <scope>NUCLEOTIDE SEQUENCE</scope>
    <source>
        <strain evidence="6">SH1</strain>
    </source>
</reference>
<name>A0A811KCU5_9BILA</name>
<protein>
    <submittedName>
        <fullName evidence="6">Uncharacterized protein</fullName>
    </submittedName>
</protein>
<comment type="subcellular location">
    <subcellularLocation>
        <location evidence="1">Secreted</location>
    </subcellularLocation>
</comment>
<dbReference type="GO" id="GO:0005576">
    <property type="term" value="C:extracellular region"/>
    <property type="evidence" value="ECO:0007669"/>
    <property type="project" value="UniProtKB-SubCell"/>
</dbReference>
<dbReference type="PANTHER" id="PTHR21700">
    <property type="entry name" value="TRANSTHYRETIN-LIKE FAMILY PROTEIN-RELATED"/>
    <property type="match status" value="1"/>
</dbReference>
<evidence type="ECO:0000313" key="6">
    <source>
        <dbReference type="EMBL" id="CAD5213981.1"/>
    </source>
</evidence>
<dbReference type="Gene3D" id="2.60.40.3330">
    <property type="match status" value="1"/>
</dbReference>
<keyword evidence="7" id="KW-1185">Reference proteome</keyword>
<evidence type="ECO:0000256" key="3">
    <source>
        <dbReference type="ARBA" id="ARBA00022525"/>
    </source>
</evidence>
<keyword evidence="3" id="KW-0964">Secreted</keyword>
<dbReference type="Proteomes" id="UP000614601">
    <property type="component" value="Unassembled WGS sequence"/>
</dbReference>
<accession>A0A811KCU5</accession>
<keyword evidence="4 5" id="KW-0732">Signal</keyword>
<dbReference type="EMBL" id="CAJFCW020000003">
    <property type="protein sequence ID" value="CAG9101864.1"/>
    <property type="molecule type" value="Genomic_DNA"/>
</dbReference>
<evidence type="ECO:0000313" key="7">
    <source>
        <dbReference type="Proteomes" id="UP000614601"/>
    </source>
</evidence>
<evidence type="ECO:0000256" key="5">
    <source>
        <dbReference type="SAM" id="SignalP"/>
    </source>
</evidence>
<dbReference type="GO" id="GO:0009986">
    <property type="term" value="C:cell surface"/>
    <property type="evidence" value="ECO:0007669"/>
    <property type="project" value="InterPro"/>
</dbReference>
<sequence>MLKTISILFIVATAVSAKTFILRVEGVLLCDSKNYTEPAEVLLYDRDMITQDDELNNVTASEKDKGVFKIDGEESGFRRFDPYLSVTHNCKSKDNITTEFDLGKKFVVPKDKEEQIQHVKLELSTGKLV</sequence>
<dbReference type="OrthoDB" id="5826894at2759"/>
<proteinExistence type="inferred from homology"/>
<evidence type="ECO:0000256" key="4">
    <source>
        <dbReference type="ARBA" id="ARBA00022729"/>
    </source>
</evidence>
<comment type="similarity">
    <text evidence="2">Belongs to the nematode transthyretin-like family.</text>
</comment>
<feature type="signal peptide" evidence="5">
    <location>
        <begin position="1"/>
        <end position="17"/>
    </location>
</feature>
<dbReference type="InterPro" id="IPR001534">
    <property type="entry name" value="Transthyretin-like"/>
</dbReference>
<evidence type="ECO:0000256" key="1">
    <source>
        <dbReference type="ARBA" id="ARBA00004613"/>
    </source>
</evidence>
<comment type="caution">
    <text evidence="6">The sequence shown here is derived from an EMBL/GenBank/DDBJ whole genome shotgun (WGS) entry which is preliminary data.</text>
</comment>